<accession>A0A086ZNS4</accession>
<sequence>MVGVQAAMITKCRSCDDAVARMRCIRHRTAAERGSRPACVHPVAGQPVTAHHASIRPCTCQPCDHPVTSDARPPPKTDSRRKRTRKEHDEHQHAAMFSSEMNVLNVRRLLYSLIFRGFRDDVTSHSPSHTHHLNLTIHKIMATVPNTHAKKRAKVVCPTYHETRQGGKSADCKAQRVPART</sequence>
<organism evidence="2 3">
    <name type="scientific">Bifidobacterium boum</name>
    <dbReference type="NCBI Taxonomy" id="78343"/>
    <lineage>
        <taxon>Bacteria</taxon>
        <taxon>Bacillati</taxon>
        <taxon>Actinomycetota</taxon>
        <taxon>Actinomycetes</taxon>
        <taxon>Bifidobacteriales</taxon>
        <taxon>Bifidobacteriaceae</taxon>
        <taxon>Bifidobacterium</taxon>
    </lineage>
</organism>
<keyword evidence="3" id="KW-1185">Reference proteome</keyword>
<evidence type="ECO:0000313" key="2">
    <source>
        <dbReference type="EMBL" id="KFI48174.1"/>
    </source>
</evidence>
<name>A0A086ZNS4_9BIFI</name>
<proteinExistence type="predicted"/>
<dbReference type="Proteomes" id="UP000029093">
    <property type="component" value="Unassembled WGS sequence"/>
</dbReference>
<reference evidence="2 3" key="1">
    <citation type="submission" date="2014-03" db="EMBL/GenBank/DDBJ databases">
        <title>Genomics of Bifidobacteria.</title>
        <authorList>
            <person name="Ventura M."/>
            <person name="Milani C."/>
            <person name="Lugli G.A."/>
        </authorList>
    </citation>
    <scope>NUCLEOTIDE SEQUENCE [LARGE SCALE GENOMIC DNA]</scope>
    <source>
        <strain evidence="2 3">LMG 10736</strain>
    </source>
</reference>
<dbReference type="EMBL" id="JGYQ01000007">
    <property type="protein sequence ID" value="KFI48174.1"/>
    <property type="molecule type" value="Genomic_DNA"/>
</dbReference>
<protein>
    <submittedName>
        <fullName evidence="2">Uncharacterized protein</fullName>
    </submittedName>
</protein>
<comment type="caution">
    <text evidence="2">The sequence shown here is derived from an EMBL/GenBank/DDBJ whole genome shotgun (WGS) entry which is preliminary data.</text>
</comment>
<gene>
    <name evidence="2" type="ORF">BBOU_0301</name>
</gene>
<feature type="region of interest" description="Disordered" evidence="1">
    <location>
        <begin position="65"/>
        <end position="92"/>
    </location>
</feature>
<evidence type="ECO:0000256" key="1">
    <source>
        <dbReference type="SAM" id="MobiDB-lite"/>
    </source>
</evidence>
<evidence type="ECO:0000313" key="3">
    <source>
        <dbReference type="Proteomes" id="UP000029093"/>
    </source>
</evidence>
<dbReference type="AlphaFoldDB" id="A0A086ZNS4"/>